<proteinExistence type="predicted"/>
<dbReference type="EMBL" id="FOQO01000004">
    <property type="protein sequence ID" value="SFI50719.1"/>
    <property type="molecule type" value="Genomic_DNA"/>
</dbReference>
<feature type="transmembrane region" description="Helical" evidence="5">
    <location>
        <begin position="79"/>
        <end position="100"/>
    </location>
</feature>
<keyword evidence="8" id="KW-1185">Reference proteome</keyword>
<feature type="domain" description="Methylamine utilisation protein MauE" evidence="6">
    <location>
        <begin position="5"/>
        <end position="135"/>
    </location>
</feature>
<accession>A0A1I3IS22</accession>
<name>A0A1I3IS22_9SPHI</name>
<dbReference type="Pfam" id="PF07291">
    <property type="entry name" value="MauE"/>
    <property type="match status" value="1"/>
</dbReference>
<feature type="transmembrane region" description="Helical" evidence="5">
    <location>
        <begin position="49"/>
        <end position="67"/>
    </location>
</feature>
<dbReference type="STRING" id="1477437.SAMN05444682_104196"/>
<reference evidence="7 8" key="1">
    <citation type="submission" date="2016-10" db="EMBL/GenBank/DDBJ databases">
        <authorList>
            <person name="de Groot N.N."/>
        </authorList>
    </citation>
    <scope>NUCLEOTIDE SEQUENCE [LARGE SCALE GENOMIC DNA]</scope>
    <source>
        <strain evidence="7 8">RK1</strain>
    </source>
</reference>
<organism evidence="7 8">
    <name type="scientific">Parapedobacter indicus</name>
    <dbReference type="NCBI Taxonomy" id="1477437"/>
    <lineage>
        <taxon>Bacteria</taxon>
        <taxon>Pseudomonadati</taxon>
        <taxon>Bacteroidota</taxon>
        <taxon>Sphingobacteriia</taxon>
        <taxon>Sphingobacteriales</taxon>
        <taxon>Sphingobacteriaceae</taxon>
        <taxon>Parapedobacter</taxon>
    </lineage>
</organism>
<dbReference type="OrthoDB" id="702624at2"/>
<evidence type="ECO:0000256" key="2">
    <source>
        <dbReference type="ARBA" id="ARBA00022692"/>
    </source>
</evidence>
<dbReference type="RefSeq" id="WP_090626457.1">
    <property type="nucleotide sequence ID" value="NZ_FOQO01000004.1"/>
</dbReference>
<dbReference type="Proteomes" id="UP000198670">
    <property type="component" value="Unassembled WGS sequence"/>
</dbReference>
<keyword evidence="3 5" id="KW-1133">Transmembrane helix</keyword>
<dbReference type="GO" id="GO:0030416">
    <property type="term" value="P:methylamine metabolic process"/>
    <property type="evidence" value="ECO:0007669"/>
    <property type="project" value="InterPro"/>
</dbReference>
<keyword evidence="2 5" id="KW-0812">Transmembrane</keyword>
<evidence type="ECO:0000256" key="4">
    <source>
        <dbReference type="ARBA" id="ARBA00023136"/>
    </source>
</evidence>
<evidence type="ECO:0000259" key="6">
    <source>
        <dbReference type="Pfam" id="PF07291"/>
    </source>
</evidence>
<evidence type="ECO:0000256" key="3">
    <source>
        <dbReference type="ARBA" id="ARBA00022989"/>
    </source>
</evidence>
<dbReference type="InterPro" id="IPR009908">
    <property type="entry name" value="Methylamine_util_MauE"/>
</dbReference>
<keyword evidence="4 5" id="KW-0472">Membrane</keyword>
<sequence length="179" mass="20284">MKTKSIIITLVRLTLIALWGSVAVEKLWDLSGFHSILRRQPIPEWSADILFWLLPLLELGAVVLLAWPQNRTRIYQGMWLSAVLMLGFTLFILFGVLDWYEKRPCGCGSIINGLSWKEHLWFNLTFLTLSWTGIILSKKQRGGADKDGATEGGSAKRPINTTGFFLNALKSKDYENVKN</sequence>
<gene>
    <name evidence="7" type="ORF">SAMN05444682_104196</name>
</gene>
<dbReference type="GO" id="GO:0016020">
    <property type="term" value="C:membrane"/>
    <property type="evidence" value="ECO:0007669"/>
    <property type="project" value="UniProtKB-SubCell"/>
</dbReference>
<evidence type="ECO:0000313" key="8">
    <source>
        <dbReference type="Proteomes" id="UP000198670"/>
    </source>
</evidence>
<evidence type="ECO:0000256" key="1">
    <source>
        <dbReference type="ARBA" id="ARBA00004141"/>
    </source>
</evidence>
<feature type="transmembrane region" description="Helical" evidence="5">
    <location>
        <begin position="120"/>
        <end position="137"/>
    </location>
</feature>
<dbReference type="AlphaFoldDB" id="A0A1I3IS22"/>
<comment type="subcellular location">
    <subcellularLocation>
        <location evidence="1">Membrane</location>
        <topology evidence="1">Multi-pass membrane protein</topology>
    </subcellularLocation>
</comment>
<evidence type="ECO:0000256" key="5">
    <source>
        <dbReference type="SAM" id="Phobius"/>
    </source>
</evidence>
<evidence type="ECO:0000313" key="7">
    <source>
        <dbReference type="EMBL" id="SFI50719.1"/>
    </source>
</evidence>
<protein>
    <submittedName>
        <fullName evidence="7">Methylamine utilisation protein MauE</fullName>
    </submittedName>
</protein>